<evidence type="ECO:0000313" key="3">
    <source>
        <dbReference type="Proteomes" id="UP001234178"/>
    </source>
</evidence>
<sequence>MEEEDSTTEEEDESEKPRDSENEEEDNDNLTTTEEDKPRNRPKSKSYTKQLDQSIKTGKKPLGGKIPRMNYQNHYDHMYRCMKTVGASKEEAHTGAKAAANHVMKSMKEIKEEQKKETVEKSCPIETSKKLLSEQKAIVKSTTTDGFPPRSSASL</sequence>
<dbReference type="EMBL" id="JAOYFB010000004">
    <property type="protein sequence ID" value="KAK4013281.1"/>
    <property type="molecule type" value="Genomic_DNA"/>
</dbReference>
<evidence type="ECO:0000313" key="2">
    <source>
        <dbReference type="EMBL" id="KAK4013281.1"/>
    </source>
</evidence>
<name>A0ABQ9ZK34_9CRUS</name>
<accession>A0ABQ9ZK34</accession>
<organism evidence="2 3">
    <name type="scientific">Daphnia magna</name>
    <dbReference type="NCBI Taxonomy" id="35525"/>
    <lineage>
        <taxon>Eukaryota</taxon>
        <taxon>Metazoa</taxon>
        <taxon>Ecdysozoa</taxon>
        <taxon>Arthropoda</taxon>
        <taxon>Crustacea</taxon>
        <taxon>Branchiopoda</taxon>
        <taxon>Diplostraca</taxon>
        <taxon>Cladocera</taxon>
        <taxon>Anomopoda</taxon>
        <taxon>Daphniidae</taxon>
        <taxon>Daphnia</taxon>
    </lineage>
</organism>
<feature type="compositionally biased region" description="Acidic residues" evidence="1">
    <location>
        <begin position="1"/>
        <end position="14"/>
    </location>
</feature>
<dbReference type="Proteomes" id="UP001234178">
    <property type="component" value="Unassembled WGS sequence"/>
</dbReference>
<protein>
    <submittedName>
        <fullName evidence="2">Uncharacterized protein</fullName>
    </submittedName>
</protein>
<comment type="caution">
    <text evidence="2">The sequence shown here is derived from an EMBL/GenBank/DDBJ whole genome shotgun (WGS) entry which is preliminary data.</text>
</comment>
<reference evidence="2 3" key="1">
    <citation type="journal article" date="2023" name="Nucleic Acids Res.">
        <title>The hologenome of Daphnia magna reveals possible DNA methylation and microbiome-mediated evolution of the host genome.</title>
        <authorList>
            <person name="Chaturvedi A."/>
            <person name="Li X."/>
            <person name="Dhandapani V."/>
            <person name="Marshall H."/>
            <person name="Kissane S."/>
            <person name="Cuenca-Cambronero M."/>
            <person name="Asole G."/>
            <person name="Calvet F."/>
            <person name="Ruiz-Romero M."/>
            <person name="Marangio P."/>
            <person name="Guigo R."/>
            <person name="Rago D."/>
            <person name="Mirbahai L."/>
            <person name="Eastwood N."/>
            <person name="Colbourne J.K."/>
            <person name="Zhou J."/>
            <person name="Mallon E."/>
            <person name="Orsini L."/>
        </authorList>
    </citation>
    <scope>NUCLEOTIDE SEQUENCE [LARGE SCALE GENOMIC DNA]</scope>
    <source>
        <strain evidence="2">LRV0_1</strain>
    </source>
</reference>
<feature type="region of interest" description="Disordered" evidence="1">
    <location>
        <begin position="1"/>
        <end position="69"/>
    </location>
</feature>
<proteinExistence type="predicted"/>
<feature type="compositionally biased region" description="Polar residues" evidence="1">
    <location>
        <begin position="47"/>
        <end position="56"/>
    </location>
</feature>
<evidence type="ECO:0000256" key="1">
    <source>
        <dbReference type="SAM" id="MobiDB-lite"/>
    </source>
</evidence>
<keyword evidence="3" id="KW-1185">Reference proteome</keyword>
<gene>
    <name evidence="2" type="ORF">OUZ56_025515</name>
</gene>